<feature type="domain" description="Sulfatase N-terminal" evidence="1">
    <location>
        <begin position="5"/>
        <end position="332"/>
    </location>
</feature>
<dbReference type="InterPro" id="IPR017850">
    <property type="entry name" value="Alkaline_phosphatase_core_sf"/>
</dbReference>
<dbReference type="Pfam" id="PF00884">
    <property type="entry name" value="Sulfatase"/>
    <property type="match status" value="1"/>
</dbReference>
<dbReference type="Gene3D" id="3.40.720.10">
    <property type="entry name" value="Alkaline Phosphatase, subunit A"/>
    <property type="match status" value="1"/>
</dbReference>
<gene>
    <name evidence="2" type="ORF">HNQ39_002602</name>
</gene>
<proteinExistence type="predicted"/>
<dbReference type="CDD" id="cd16031">
    <property type="entry name" value="G6S_like"/>
    <property type="match status" value="1"/>
</dbReference>
<dbReference type="PANTHER" id="PTHR43108:SF6">
    <property type="entry name" value="N-SULPHOGLUCOSAMINE SULPHOHYDROLASE"/>
    <property type="match status" value="1"/>
</dbReference>
<organism evidence="2 3">
    <name type="scientific">Armatimonas rosea</name>
    <dbReference type="NCBI Taxonomy" id="685828"/>
    <lineage>
        <taxon>Bacteria</taxon>
        <taxon>Bacillati</taxon>
        <taxon>Armatimonadota</taxon>
        <taxon>Armatimonadia</taxon>
        <taxon>Armatimonadales</taxon>
        <taxon>Armatimonadaceae</taxon>
        <taxon>Armatimonas</taxon>
    </lineage>
</organism>
<dbReference type="EMBL" id="JACHGW010000002">
    <property type="protein sequence ID" value="MBB6050811.1"/>
    <property type="molecule type" value="Genomic_DNA"/>
</dbReference>
<accession>A0A7W9SQA1</accession>
<dbReference type="SUPFAM" id="SSF53649">
    <property type="entry name" value="Alkaline phosphatase-like"/>
    <property type="match status" value="1"/>
</dbReference>
<evidence type="ECO:0000313" key="3">
    <source>
        <dbReference type="Proteomes" id="UP000520814"/>
    </source>
</evidence>
<dbReference type="Proteomes" id="UP000520814">
    <property type="component" value="Unassembled WGS sequence"/>
</dbReference>
<sequence length="437" mass="49325">MNTKPNFVFFLTDDQPYNGLSCTGNTVLKTPHIDQLAAEGVLFEKAFVTTAICCCSRASLYTGQHMRRHGVEDFKTPLTAAQWQQTFPALLRQAGYRTGFLGKFAIGAPQPNSALALPADQFDLWYGFPQMIAFKQMVEGKPRYLTTIMTEKAVAFLKETKSKPEQPFCLIVALKEPHGPLDYFDPEYKDPYTNATIPPPKNLSRESFEALPEKVKSSLGATPEWFEKPATFQAALRKTYAYTSRADAAVGAICRALKEQGLDQNTVVIHLSDNGTMDGAHGLDGKWLMYEESIHVPLIIRDPRLPRSTQGRRSQMALNIDLAPTILAMAGVPIPKSMQGRDLQPILRNAKAKGRDDWYYEHTYNTDPPRKPIPKSEGVRTERWKYIRYTEEQPPLEQLFDLQTDPQEEHDLANVPAHAKTLSTLRARCDSYRKTLR</sequence>
<comment type="caution">
    <text evidence="2">The sequence shown here is derived from an EMBL/GenBank/DDBJ whole genome shotgun (WGS) entry which is preliminary data.</text>
</comment>
<protein>
    <submittedName>
        <fullName evidence="2">Arylsulfatase A-like enzyme</fullName>
    </submittedName>
</protein>
<evidence type="ECO:0000259" key="1">
    <source>
        <dbReference type="Pfam" id="PF00884"/>
    </source>
</evidence>
<name>A0A7W9SQA1_ARMRO</name>
<dbReference type="AlphaFoldDB" id="A0A7W9SQA1"/>
<dbReference type="RefSeq" id="WP_184196445.1">
    <property type="nucleotide sequence ID" value="NZ_JACHGW010000002.1"/>
</dbReference>
<dbReference type="InterPro" id="IPR000917">
    <property type="entry name" value="Sulfatase_N"/>
</dbReference>
<reference evidence="2 3" key="1">
    <citation type="submission" date="2020-08" db="EMBL/GenBank/DDBJ databases">
        <title>Genomic Encyclopedia of Type Strains, Phase IV (KMG-IV): sequencing the most valuable type-strain genomes for metagenomic binning, comparative biology and taxonomic classification.</title>
        <authorList>
            <person name="Goeker M."/>
        </authorList>
    </citation>
    <scope>NUCLEOTIDE SEQUENCE [LARGE SCALE GENOMIC DNA]</scope>
    <source>
        <strain evidence="2 3">DSM 23562</strain>
    </source>
</reference>
<keyword evidence="3" id="KW-1185">Reference proteome</keyword>
<dbReference type="PANTHER" id="PTHR43108">
    <property type="entry name" value="N-ACETYLGLUCOSAMINE-6-SULFATASE FAMILY MEMBER"/>
    <property type="match status" value="1"/>
</dbReference>
<evidence type="ECO:0000313" key="2">
    <source>
        <dbReference type="EMBL" id="MBB6050811.1"/>
    </source>
</evidence>